<dbReference type="Proteomes" id="UP000178684">
    <property type="component" value="Unassembled WGS sequence"/>
</dbReference>
<dbReference type="InterPro" id="IPR001460">
    <property type="entry name" value="PCN-bd_Tpept"/>
</dbReference>
<dbReference type="InterPro" id="IPR012338">
    <property type="entry name" value="Beta-lactam/transpept-like"/>
</dbReference>
<evidence type="ECO:0000256" key="1">
    <source>
        <dbReference type="ARBA" id="ARBA00004370"/>
    </source>
</evidence>
<feature type="domain" description="Penicillin-binding protein dimerisation" evidence="5">
    <location>
        <begin position="89"/>
        <end position="257"/>
    </location>
</feature>
<evidence type="ECO:0000313" key="7">
    <source>
        <dbReference type="Proteomes" id="UP000178684"/>
    </source>
</evidence>
<dbReference type="Pfam" id="PF00905">
    <property type="entry name" value="Transpeptidase"/>
    <property type="match status" value="1"/>
</dbReference>
<dbReference type="NCBIfam" id="TIGR03423">
    <property type="entry name" value="pbp2_mrdA"/>
    <property type="match status" value="1"/>
</dbReference>
<comment type="subcellular location">
    <subcellularLocation>
        <location evidence="1">Membrane</location>
    </subcellularLocation>
</comment>
<dbReference type="InterPro" id="IPR050515">
    <property type="entry name" value="Beta-lactam/transpept"/>
</dbReference>
<dbReference type="GO" id="GO:0009252">
    <property type="term" value="P:peptidoglycan biosynthetic process"/>
    <property type="evidence" value="ECO:0007669"/>
    <property type="project" value="InterPro"/>
</dbReference>
<dbReference type="Gene3D" id="3.30.1390.30">
    <property type="entry name" value="Penicillin-binding protein 2a, domain 3"/>
    <property type="match status" value="1"/>
</dbReference>
<keyword evidence="3" id="KW-1133">Transmembrane helix</keyword>
<dbReference type="InterPro" id="IPR036138">
    <property type="entry name" value="PBP_dimer_sf"/>
</dbReference>
<dbReference type="Gene3D" id="3.40.710.10">
    <property type="entry name" value="DD-peptidase/beta-lactamase superfamily"/>
    <property type="match status" value="1"/>
</dbReference>
<feature type="transmembrane region" description="Helical" evidence="3">
    <location>
        <begin position="44"/>
        <end position="63"/>
    </location>
</feature>
<dbReference type="EMBL" id="MFIE01000029">
    <property type="protein sequence ID" value="OGF82185.1"/>
    <property type="molecule type" value="Genomic_DNA"/>
</dbReference>
<dbReference type="GO" id="GO:0009002">
    <property type="term" value="F:serine-type D-Ala-D-Ala carboxypeptidase activity"/>
    <property type="evidence" value="ECO:0007669"/>
    <property type="project" value="InterPro"/>
</dbReference>
<gene>
    <name evidence="6" type="ORF">A3B18_01915</name>
</gene>
<keyword evidence="2 3" id="KW-0472">Membrane</keyword>
<dbReference type="GO" id="GO:0005886">
    <property type="term" value="C:plasma membrane"/>
    <property type="evidence" value="ECO:0007669"/>
    <property type="project" value="TreeGrafter"/>
</dbReference>
<name>A0A1F5X2P3_9BACT</name>
<comment type="caution">
    <text evidence="6">The sequence shown here is derived from an EMBL/GenBank/DDBJ whole genome shotgun (WGS) entry which is preliminary data.</text>
</comment>
<dbReference type="Gene3D" id="3.90.1310.10">
    <property type="entry name" value="Penicillin-binding protein 2a (Domain 2)"/>
    <property type="match status" value="1"/>
</dbReference>
<reference evidence="6 7" key="1">
    <citation type="journal article" date="2016" name="Nat. Commun.">
        <title>Thousands of microbial genomes shed light on interconnected biogeochemical processes in an aquifer system.</title>
        <authorList>
            <person name="Anantharaman K."/>
            <person name="Brown C.T."/>
            <person name="Hug L.A."/>
            <person name="Sharon I."/>
            <person name="Castelle C.J."/>
            <person name="Probst A.J."/>
            <person name="Thomas B.C."/>
            <person name="Singh A."/>
            <person name="Wilkins M.J."/>
            <person name="Karaoz U."/>
            <person name="Brodie E.L."/>
            <person name="Williams K.H."/>
            <person name="Hubbard S.S."/>
            <person name="Banfield J.F."/>
        </authorList>
    </citation>
    <scope>NUCLEOTIDE SEQUENCE [LARGE SCALE GENOMIC DNA]</scope>
</reference>
<accession>A0A1F5X2P3</accession>
<dbReference type="InterPro" id="IPR017790">
    <property type="entry name" value="Penicillin-binding_protein_2"/>
</dbReference>
<dbReference type="GO" id="GO:0071555">
    <property type="term" value="P:cell wall organization"/>
    <property type="evidence" value="ECO:0007669"/>
    <property type="project" value="TreeGrafter"/>
</dbReference>
<proteinExistence type="predicted"/>
<dbReference type="SUPFAM" id="SSF56519">
    <property type="entry name" value="Penicillin binding protein dimerisation domain"/>
    <property type="match status" value="1"/>
</dbReference>
<dbReference type="InterPro" id="IPR005311">
    <property type="entry name" value="PBP_dimer"/>
</dbReference>
<dbReference type="Pfam" id="PF03717">
    <property type="entry name" value="PBP_dimer"/>
    <property type="match status" value="1"/>
</dbReference>
<evidence type="ECO:0000313" key="6">
    <source>
        <dbReference type="EMBL" id="OGF82185.1"/>
    </source>
</evidence>
<protein>
    <submittedName>
        <fullName evidence="6">Penicillin-binding protein 2</fullName>
    </submittedName>
</protein>
<dbReference type="SUPFAM" id="SSF56601">
    <property type="entry name" value="beta-lactamase/transpeptidase-like"/>
    <property type="match status" value="1"/>
</dbReference>
<organism evidence="6 7">
    <name type="scientific">Candidatus Giovannonibacteria bacterium RIFCSPLOWO2_01_FULL_46_13</name>
    <dbReference type="NCBI Taxonomy" id="1798352"/>
    <lineage>
        <taxon>Bacteria</taxon>
        <taxon>Candidatus Giovannoniibacteriota</taxon>
    </lineage>
</organism>
<dbReference type="GO" id="GO:0008658">
    <property type="term" value="F:penicillin binding"/>
    <property type="evidence" value="ECO:0007669"/>
    <property type="project" value="InterPro"/>
</dbReference>
<dbReference type="AlphaFoldDB" id="A0A1F5X2P3"/>
<evidence type="ECO:0000259" key="4">
    <source>
        <dbReference type="Pfam" id="PF00905"/>
    </source>
</evidence>
<sequence length="647" mass="71454">MAKKHFLYNDLETSEIFMDSKNLPGFERERFEGRLEFPIPSGTIRYLGLLLLIIFSLFVYRLYDLQVIKSPILKARAEDNSLKIIPLWAERGRVLDRKGLVLADNDSAFRLVLDSGDLNYGEKEGDVEKLLADIEARTLLPSEKEKILESVKSKKDNVILADFSDWLTLEEVRKNFSGLPLRLESFSSRAYPIGEASAHLIGYLGKLKPEDAQSVNFFEINKLVGRSGVEEVYQNYLSGEVGTKLTEVDSMGETFSEIIQKPPEAGDDVYLSIDAGLQKRIYDDLKAVATDRGFKGGAAVVMDVNTGEVLSLASFPSFDATVLTKGGPKKEVEAILTSETRPLFNRAISGLYSSGSIIKPLYALAALEEKLITPEKEILSTGKLVLPNPFNPDAPSIFFDWKAHGYVDMRRAIAVSSNVYFFTIGGGFGDIKGLGVTKMREWLGKFGFGKKTDIDIFGEREGFVPSPEWKEETQKDDPIWRVGDTYNLAIGQGNFQTTPVQMAVFAASIANGGKILQPYVLKEVKKGDQMVYKAQTHVKSEVKVSDENLKVIQEGMNLATKIGTAQALAGINLEVGAKTGTAEIGSGKKSVNSWFIGYFPYDKPRIAMAVVLEGGNSSNTVGATAAMRQTIEWITIYRPDLLDTSQN</sequence>
<evidence type="ECO:0000256" key="3">
    <source>
        <dbReference type="SAM" id="Phobius"/>
    </source>
</evidence>
<evidence type="ECO:0000259" key="5">
    <source>
        <dbReference type="Pfam" id="PF03717"/>
    </source>
</evidence>
<evidence type="ECO:0000256" key="2">
    <source>
        <dbReference type="ARBA" id="ARBA00023136"/>
    </source>
</evidence>
<keyword evidence="3" id="KW-0812">Transmembrane</keyword>
<feature type="domain" description="Penicillin-binding protein transpeptidase" evidence="4">
    <location>
        <begin position="297"/>
        <end position="620"/>
    </location>
</feature>
<dbReference type="PANTHER" id="PTHR30627">
    <property type="entry name" value="PEPTIDOGLYCAN D,D-TRANSPEPTIDASE"/>
    <property type="match status" value="1"/>
</dbReference>